<organism evidence="6 7">
    <name type="scientific">Vagococcus allomyrinae</name>
    <dbReference type="NCBI Taxonomy" id="2794353"/>
    <lineage>
        <taxon>Bacteria</taxon>
        <taxon>Bacillati</taxon>
        <taxon>Bacillota</taxon>
        <taxon>Bacilli</taxon>
        <taxon>Lactobacillales</taxon>
        <taxon>Enterococcaceae</taxon>
        <taxon>Vagococcus</taxon>
    </lineage>
</organism>
<reference evidence="6" key="1">
    <citation type="submission" date="2020-12" db="EMBL/GenBank/DDBJ databases">
        <title>Vagococcus allomyrinae sp. nov. and Enterococcus lavae sp. nov., isolated from the larvae of Allomyrina dichotoma.</title>
        <authorList>
            <person name="Lee S.D."/>
        </authorList>
    </citation>
    <scope>NUCLEOTIDE SEQUENCE</scope>
    <source>
        <strain evidence="6">BWB3-3</strain>
    </source>
</reference>
<evidence type="ECO:0000256" key="4">
    <source>
        <dbReference type="SAM" id="SignalP"/>
    </source>
</evidence>
<feature type="domain" description="SD-repeat containing protein B" evidence="5">
    <location>
        <begin position="396"/>
        <end position="449"/>
    </location>
</feature>
<dbReference type="InterPro" id="IPR051417">
    <property type="entry name" value="SDr/BOS_complex"/>
</dbReference>
<dbReference type="RefSeq" id="WP_209524620.1">
    <property type="nucleotide sequence ID" value="NZ_JAEEGA010000001.1"/>
</dbReference>
<evidence type="ECO:0000256" key="1">
    <source>
        <dbReference type="ARBA" id="ARBA00004613"/>
    </source>
</evidence>
<protein>
    <recommendedName>
        <fullName evidence="5">SD-repeat containing protein B domain-containing protein</fullName>
    </recommendedName>
</protein>
<dbReference type="AlphaFoldDB" id="A0A940P7Y4"/>
<feature type="chain" id="PRO_5038735431" description="SD-repeat containing protein B domain-containing protein" evidence="4">
    <location>
        <begin position="23"/>
        <end position="514"/>
    </location>
</feature>
<evidence type="ECO:0000256" key="3">
    <source>
        <dbReference type="ARBA" id="ARBA00022729"/>
    </source>
</evidence>
<evidence type="ECO:0000259" key="5">
    <source>
        <dbReference type="Pfam" id="PF17210"/>
    </source>
</evidence>
<feature type="signal peptide" evidence="4">
    <location>
        <begin position="1"/>
        <end position="22"/>
    </location>
</feature>
<proteinExistence type="predicted"/>
<comment type="caution">
    <text evidence="6">The sequence shown here is derived from an EMBL/GenBank/DDBJ whole genome shotgun (WGS) entry which is preliminary data.</text>
</comment>
<accession>A0A940P7Y4</accession>
<dbReference type="Proteomes" id="UP000674938">
    <property type="component" value="Unassembled WGS sequence"/>
</dbReference>
<evidence type="ECO:0000313" key="6">
    <source>
        <dbReference type="EMBL" id="MBP1039730.1"/>
    </source>
</evidence>
<keyword evidence="7" id="KW-1185">Reference proteome</keyword>
<gene>
    <name evidence="6" type="ORF">I6N95_01785</name>
</gene>
<dbReference type="PANTHER" id="PTHR23303">
    <property type="entry name" value="CARBOXYPEPTIDASE REGULATORY REGION-CONTAINING"/>
    <property type="match status" value="1"/>
</dbReference>
<dbReference type="EMBL" id="JAEEGA010000001">
    <property type="protein sequence ID" value="MBP1039730.1"/>
    <property type="molecule type" value="Genomic_DNA"/>
</dbReference>
<dbReference type="InterPro" id="IPR013783">
    <property type="entry name" value="Ig-like_fold"/>
</dbReference>
<dbReference type="Pfam" id="PF17210">
    <property type="entry name" value="SdrD_B"/>
    <property type="match status" value="2"/>
</dbReference>
<keyword evidence="3 4" id="KW-0732">Signal</keyword>
<dbReference type="Gene3D" id="2.60.40.10">
    <property type="entry name" value="Immunoglobulins"/>
    <property type="match status" value="2"/>
</dbReference>
<dbReference type="InterPro" id="IPR033764">
    <property type="entry name" value="Sdr_B"/>
</dbReference>
<dbReference type="PANTHER" id="PTHR23303:SF15">
    <property type="entry name" value="COLOSSIN-A"/>
    <property type="match status" value="1"/>
</dbReference>
<keyword evidence="2" id="KW-0964">Secreted</keyword>
<feature type="domain" description="SD-repeat containing protein B" evidence="5">
    <location>
        <begin position="38"/>
        <end position="137"/>
    </location>
</feature>
<evidence type="ECO:0000313" key="7">
    <source>
        <dbReference type="Proteomes" id="UP000674938"/>
    </source>
</evidence>
<name>A0A940P7Y4_9ENTE</name>
<dbReference type="GO" id="GO:0005576">
    <property type="term" value="C:extracellular region"/>
    <property type="evidence" value="ECO:0007669"/>
    <property type="project" value="UniProtKB-SubCell"/>
</dbReference>
<dbReference type="SUPFAM" id="SSF117074">
    <property type="entry name" value="Hypothetical protein PA1324"/>
    <property type="match status" value="2"/>
</dbReference>
<evidence type="ECO:0000256" key="2">
    <source>
        <dbReference type="ARBA" id="ARBA00022525"/>
    </source>
</evidence>
<comment type="subcellular location">
    <subcellularLocation>
        <location evidence="1">Secreted</location>
    </subcellularLocation>
</comment>
<sequence>MKKKIVKLFVAFCLIGPIFLGAAPAAEAAVFSPSIYTIAGSVFADTNSNGIYEPKNLDAPLKEKMVELYAGLEDALSETNSISRVKTSVLGTYRFTKLKPGTYYLKYGSETRYHPVAQTGNPQDENGEPIAGIVEVVVTRASLVTTKLLALNKTANLSFYAYEDANWNRQMDPTEKLATDKSVMLVDVVKTLKALESGELYKNERKAMYNSVLFTNTVNISNGAIRIGTMDAKGVKNIFSDLEPSLYLAMRAPFNATLSGAASNMGQVNTFLDIFSGVTDITPILENPSLLTPSDGSITTDPNNLYINQLVSMLPKILDEADKIDFNKLLGKDAAGNVSSLLGAGRTVHQLVNSVPDMRIMSVNVWGNTYDLTNLKVQKTNDMYFGYKNAVQLTGTAFNDLNSNGIKDDTSEAVKQVNLTIYDQDGQIISALTTPKFGKYKFDKLPYDTTMYLVVEDGETLTKPFEGEVPAALEGKAIIGGYYMTGTEADWQINQDIAVAPVSDSLPALTSDSE</sequence>